<evidence type="ECO:0000313" key="2">
    <source>
        <dbReference type="Proteomes" id="UP000187455"/>
    </source>
</evidence>
<sequence length="66" mass="7063">MRPGLVIGWSAEGFVDMNLLIIGHSCRNVSCPNRFYSGTVLASIIQANNSPHASFLIEVGDGLMGQ</sequence>
<comment type="caution">
    <text evidence="1">The sequence shown here is derived from an EMBL/GenBank/DDBJ whole genome shotgun (WGS) entry which is preliminary data.</text>
</comment>
<dbReference type="Proteomes" id="UP000187455">
    <property type="component" value="Unassembled WGS sequence"/>
</dbReference>
<organism evidence="1 2">
    <name type="scientific">Smittium mucronatum</name>
    <dbReference type="NCBI Taxonomy" id="133383"/>
    <lineage>
        <taxon>Eukaryota</taxon>
        <taxon>Fungi</taxon>
        <taxon>Fungi incertae sedis</taxon>
        <taxon>Zoopagomycota</taxon>
        <taxon>Kickxellomycotina</taxon>
        <taxon>Harpellomycetes</taxon>
        <taxon>Harpellales</taxon>
        <taxon>Legeriomycetaceae</taxon>
        <taxon>Smittium</taxon>
    </lineage>
</organism>
<gene>
    <name evidence="1" type="ORF">AYI68_g4943</name>
</gene>
<name>A0A1R0GVM9_9FUNG</name>
<accession>A0A1R0GVM9</accession>
<evidence type="ECO:0000313" key="1">
    <source>
        <dbReference type="EMBL" id="OLY80954.1"/>
    </source>
</evidence>
<reference evidence="1 2" key="1">
    <citation type="journal article" date="2016" name="Mol. Biol. Evol.">
        <title>Genome-Wide Survey of Gut Fungi (Harpellales) Reveals the First Horizontally Transferred Ubiquitin Gene from a Mosquito Host.</title>
        <authorList>
            <person name="Wang Y."/>
            <person name="White M.M."/>
            <person name="Kvist S."/>
            <person name="Moncalvo J.M."/>
        </authorList>
    </citation>
    <scope>NUCLEOTIDE SEQUENCE [LARGE SCALE GENOMIC DNA]</scope>
    <source>
        <strain evidence="1 2">ALG-7-W6</strain>
    </source>
</reference>
<dbReference type="EMBL" id="LSSL01002932">
    <property type="protein sequence ID" value="OLY80954.1"/>
    <property type="molecule type" value="Genomic_DNA"/>
</dbReference>
<keyword evidence="2" id="KW-1185">Reference proteome</keyword>
<protein>
    <submittedName>
        <fullName evidence="1">Uncharacterized protein</fullName>
    </submittedName>
</protein>
<dbReference type="AlphaFoldDB" id="A0A1R0GVM9"/>
<proteinExistence type="predicted"/>